<keyword evidence="6" id="KW-1185">Reference proteome</keyword>
<evidence type="ECO:0000256" key="3">
    <source>
        <dbReference type="ARBA" id="ARBA00023163"/>
    </source>
</evidence>
<dbReference type="Proteomes" id="UP001501074">
    <property type="component" value="Unassembled WGS sequence"/>
</dbReference>
<dbReference type="InterPro" id="IPR016032">
    <property type="entry name" value="Sig_transdc_resp-reg_C-effctor"/>
</dbReference>
<dbReference type="PANTHER" id="PTHR44688">
    <property type="entry name" value="DNA-BINDING TRANSCRIPTIONAL ACTIVATOR DEVR_DOSR"/>
    <property type="match status" value="1"/>
</dbReference>
<gene>
    <name evidence="5" type="ORF">GCM10022223_70360</name>
</gene>
<proteinExistence type="predicted"/>
<dbReference type="InterPro" id="IPR036388">
    <property type="entry name" value="WH-like_DNA-bd_sf"/>
</dbReference>
<sequence length="127" mass="13825">MTVTASQLDDTRRMFAQLRCLAGATSDPEAKRRLQQKASLLLEGLSPSGLSTGRSVRSHVVYPQHLTGREVDVLAVVGVGATNSEAAERLGVTTETVKGYLRTAMHKLQATNRYSAVQSARQQRFIP</sequence>
<evidence type="ECO:0000259" key="4">
    <source>
        <dbReference type="PROSITE" id="PS50043"/>
    </source>
</evidence>
<dbReference type="InterPro" id="IPR000792">
    <property type="entry name" value="Tscrpt_reg_LuxR_C"/>
</dbReference>
<organism evidence="5 6">
    <name type="scientific">Kineosporia mesophila</name>
    <dbReference type="NCBI Taxonomy" id="566012"/>
    <lineage>
        <taxon>Bacteria</taxon>
        <taxon>Bacillati</taxon>
        <taxon>Actinomycetota</taxon>
        <taxon>Actinomycetes</taxon>
        <taxon>Kineosporiales</taxon>
        <taxon>Kineosporiaceae</taxon>
        <taxon>Kineosporia</taxon>
    </lineage>
</organism>
<protein>
    <recommendedName>
        <fullName evidence="4">HTH luxR-type domain-containing protein</fullName>
    </recommendedName>
</protein>
<reference evidence="6" key="1">
    <citation type="journal article" date="2019" name="Int. J. Syst. Evol. Microbiol.">
        <title>The Global Catalogue of Microorganisms (GCM) 10K type strain sequencing project: providing services to taxonomists for standard genome sequencing and annotation.</title>
        <authorList>
            <consortium name="The Broad Institute Genomics Platform"/>
            <consortium name="The Broad Institute Genome Sequencing Center for Infectious Disease"/>
            <person name="Wu L."/>
            <person name="Ma J."/>
        </authorList>
    </citation>
    <scope>NUCLEOTIDE SEQUENCE [LARGE SCALE GENOMIC DNA]</scope>
    <source>
        <strain evidence="6">JCM 16902</strain>
    </source>
</reference>
<keyword evidence="3" id="KW-0804">Transcription</keyword>
<evidence type="ECO:0000256" key="1">
    <source>
        <dbReference type="ARBA" id="ARBA00023015"/>
    </source>
</evidence>
<dbReference type="PRINTS" id="PR00038">
    <property type="entry name" value="HTHLUXR"/>
</dbReference>
<keyword evidence="2" id="KW-0238">DNA-binding</keyword>
<feature type="domain" description="HTH luxR-type" evidence="4">
    <location>
        <begin position="59"/>
        <end position="124"/>
    </location>
</feature>
<comment type="caution">
    <text evidence="5">The sequence shown here is derived from an EMBL/GenBank/DDBJ whole genome shotgun (WGS) entry which is preliminary data.</text>
</comment>
<evidence type="ECO:0000313" key="5">
    <source>
        <dbReference type="EMBL" id="GAA3641049.1"/>
    </source>
</evidence>
<evidence type="ECO:0000313" key="6">
    <source>
        <dbReference type="Proteomes" id="UP001501074"/>
    </source>
</evidence>
<name>A0ABP7AUR1_9ACTN</name>
<dbReference type="PROSITE" id="PS50043">
    <property type="entry name" value="HTH_LUXR_2"/>
    <property type="match status" value="1"/>
</dbReference>
<dbReference type="EMBL" id="BAAAZO010000014">
    <property type="protein sequence ID" value="GAA3641049.1"/>
    <property type="molecule type" value="Genomic_DNA"/>
</dbReference>
<dbReference type="RefSeq" id="WP_231488191.1">
    <property type="nucleotide sequence ID" value="NZ_BAAAZO010000014.1"/>
</dbReference>
<evidence type="ECO:0000256" key="2">
    <source>
        <dbReference type="ARBA" id="ARBA00023125"/>
    </source>
</evidence>
<dbReference type="PANTHER" id="PTHR44688:SF16">
    <property type="entry name" value="DNA-BINDING TRANSCRIPTIONAL ACTIVATOR DEVR_DOSR"/>
    <property type="match status" value="1"/>
</dbReference>
<dbReference type="Pfam" id="PF00196">
    <property type="entry name" value="GerE"/>
    <property type="match status" value="1"/>
</dbReference>
<dbReference type="Gene3D" id="1.10.10.10">
    <property type="entry name" value="Winged helix-like DNA-binding domain superfamily/Winged helix DNA-binding domain"/>
    <property type="match status" value="1"/>
</dbReference>
<keyword evidence="1" id="KW-0805">Transcription regulation</keyword>
<dbReference type="CDD" id="cd06170">
    <property type="entry name" value="LuxR_C_like"/>
    <property type="match status" value="1"/>
</dbReference>
<dbReference type="SUPFAM" id="SSF46894">
    <property type="entry name" value="C-terminal effector domain of the bipartite response regulators"/>
    <property type="match status" value="1"/>
</dbReference>
<accession>A0ABP7AUR1</accession>
<dbReference type="SMART" id="SM00421">
    <property type="entry name" value="HTH_LUXR"/>
    <property type="match status" value="1"/>
</dbReference>